<feature type="compositionally biased region" description="Basic residues" evidence="3">
    <location>
        <begin position="1"/>
        <end position="10"/>
    </location>
</feature>
<reference evidence="4" key="1">
    <citation type="submission" date="2024-03" db="EMBL/GenBank/DDBJ databases">
        <title>Deinococcus weizhi sp. nov., isolated from human skin.</title>
        <authorList>
            <person name="Wei Z."/>
            <person name="Tian F."/>
            <person name="Yang C."/>
            <person name="Xin L.T."/>
            <person name="Wen Z.J."/>
            <person name="Lan K.C."/>
            <person name="Yu L."/>
            <person name="Zhe W."/>
            <person name="Dan F.D."/>
            <person name="Jun W."/>
            <person name="Rui Z."/>
            <person name="Yong X.J."/>
            <person name="Ting Y."/>
            <person name="Wei X."/>
            <person name="Xu Z.G."/>
            <person name="Xin Z."/>
            <person name="Dong F.G."/>
            <person name="Ni X.M."/>
            <person name="Zheng M.G."/>
            <person name="Chun Y."/>
            <person name="Qian W.X."/>
        </authorList>
    </citation>
    <scope>NUCLEOTIDE SEQUENCE</scope>
    <source>
        <strain evidence="4">VB142</strain>
    </source>
</reference>
<evidence type="ECO:0000313" key="4">
    <source>
        <dbReference type="EMBL" id="WYF43291.1"/>
    </source>
</evidence>
<dbReference type="Pfam" id="PF00300">
    <property type="entry name" value="His_Phos_1"/>
    <property type="match status" value="1"/>
</dbReference>
<dbReference type="EMBL" id="CP149782">
    <property type="protein sequence ID" value="WYF43291.1"/>
    <property type="molecule type" value="Genomic_DNA"/>
</dbReference>
<feature type="region of interest" description="Disordered" evidence="3">
    <location>
        <begin position="1"/>
        <end position="26"/>
    </location>
</feature>
<dbReference type="Gene3D" id="3.40.50.1240">
    <property type="entry name" value="Phosphoglycerate mutase-like"/>
    <property type="match status" value="1"/>
</dbReference>
<dbReference type="RefSeq" id="WP_339093833.1">
    <property type="nucleotide sequence ID" value="NZ_CP149782.1"/>
</dbReference>
<proteinExistence type="predicted"/>
<dbReference type="SUPFAM" id="SSF53254">
    <property type="entry name" value="Phosphoglycerate mutase-like"/>
    <property type="match status" value="1"/>
</dbReference>
<feature type="compositionally biased region" description="Basic and acidic residues" evidence="3">
    <location>
        <begin position="11"/>
        <end position="23"/>
    </location>
</feature>
<keyword evidence="4" id="KW-0378">Hydrolase</keyword>
<dbReference type="EC" id="3.1.3.-" evidence="4"/>
<dbReference type="SMART" id="SM00855">
    <property type="entry name" value="PGAM"/>
    <property type="match status" value="1"/>
</dbReference>
<feature type="binding site" evidence="2">
    <location>
        <position position="59"/>
    </location>
    <ligand>
        <name>substrate</name>
    </ligand>
</feature>
<gene>
    <name evidence="4" type="ORF">WDJ50_07550</name>
</gene>
<dbReference type="CDD" id="cd07067">
    <property type="entry name" value="HP_PGM_like"/>
    <property type="match status" value="1"/>
</dbReference>
<protein>
    <submittedName>
        <fullName evidence="4">Histidine phosphatase family protein</fullName>
        <ecNumber evidence="4">3.1.3.-</ecNumber>
    </submittedName>
</protein>
<dbReference type="InterPro" id="IPR050275">
    <property type="entry name" value="PGM_Phosphatase"/>
</dbReference>
<dbReference type="GO" id="GO:0016791">
    <property type="term" value="F:phosphatase activity"/>
    <property type="evidence" value="ECO:0007669"/>
    <property type="project" value="TreeGrafter"/>
</dbReference>
<organism evidence="4">
    <name type="scientific">Deinococcus sp. VB142</name>
    <dbReference type="NCBI Taxonomy" id="3112952"/>
    <lineage>
        <taxon>Bacteria</taxon>
        <taxon>Thermotogati</taxon>
        <taxon>Deinococcota</taxon>
        <taxon>Deinococci</taxon>
        <taxon>Deinococcales</taxon>
        <taxon>Deinococcaceae</taxon>
        <taxon>Deinococcus</taxon>
    </lineage>
</organism>
<dbReference type="InterPro" id="IPR013078">
    <property type="entry name" value="His_Pase_superF_clade-1"/>
</dbReference>
<dbReference type="PANTHER" id="PTHR48100:SF1">
    <property type="entry name" value="HISTIDINE PHOSPHATASE FAMILY PROTEIN-RELATED"/>
    <property type="match status" value="1"/>
</dbReference>
<dbReference type="PANTHER" id="PTHR48100">
    <property type="entry name" value="BROAD-SPECIFICITY PHOSPHATASE YOR283W-RELATED"/>
    <property type="match status" value="1"/>
</dbReference>
<sequence>MKLTLLRHGRSRADDEGVHEGRYDSPLTDVGREQARRLAAYWQANPPGFDRAYCSTLQRAQQTAQVMAGALALPLTPSDLLREWDNGPLAGMDREEALEKYPIPAFRHDLDPFTQDGGESQAAIRARALQALALVWQGGGEDILVVSHGGFLNSMLRELLGVQHGWFAFEDTRFATLHLSRTSHTVMLTGVNLAPHLPE</sequence>
<dbReference type="InterPro" id="IPR029033">
    <property type="entry name" value="His_PPase_superfam"/>
</dbReference>
<evidence type="ECO:0000256" key="3">
    <source>
        <dbReference type="SAM" id="MobiDB-lite"/>
    </source>
</evidence>
<evidence type="ECO:0000256" key="1">
    <source>
        <dbReference type="PIRSR" id="PIRSR613078-1"/>
    </source>
</evidence>
<dbReference type="GO" id="GO:0005737">
    <property type="term" value="C:cytoplasm"/>
    <property type="evidence" value="ECO:0007669"/>
    <property type="project" value="TreeGrafter"/>
</dbReference>
<feature type="active site" description="Tele-phosphohistidine intermediate" evidence="1">
    <location>
        <position position="8"/>
    </location>
</feature>
<dbReference type="AlphaFoldDB" id="A0AAU6PZ98"/>
<accession>A0AAU6PZ98</accession>
<name>A0AAU6PZ98_9DEIO</name>
<feature type="active site" description="Proton donor/acceptor" evidence="1">
    <location>
        <position position="83"/>
    </location>
</feature>
<evidence type="ECO:0000256" key="2">
    <source>
        <dbReference type="PIRSR" id="PIRSR613078-2"/>
    </source>
</evidence>